<organism evidence="2 3">
    <name type="scientific">Mesorhizobium liriopis</name>
    <dbReference type="NCBI Taxonomy" id="2953882"/>
    <lineage>
        <taxon>Bacteria</taxon>
        <taxon>Pseudomonadati</taxon>
        <taxon>Pseudomonadota</taxon>
        <taxon>Alphaproteobacteria</taxon>
        <taxon>Hyphomicrobiales</taxon>
        <taxon>Phyllobacteriaceae</taxon>
        <taxon>Mesorhizobium</taxon>
    </lineage>
</organism>
<gene>
    <name evidence="2" type="ORF">NGM99_01350</name>
</gene>
<dbReference type="RefSeq" id="WP_252815248.1">
    <property type="nucleotide sequence ID" value="NZ_JAMXQS010000001.1"/>
</dbReference>
<dbReference type="EMBL" id="JAMXQS010000001">
    <property type="protein sequence ID" value="MCO6048433.1"/>
    <property type="molecule type" value="Genomic_DNA"/>
</dbReference>
<evidence type="ECO:0000313" key="3">
    <source>
        <dbReference type="Proteomes" id="UP001205906"/>
    </source>
</evidence>
<accession>A0ABT1C1B4</accession>
<dbReference type="Proteomes" id="UP001205906">
    <property type="component" value="Unassembled WGS sequence"/>
</dbReference>
<keyword evidence="3" id="KW-1185">Reference proteome</keyword>
<comment type="caution">
    <text evidence="2">The sequence shown here is derived from an EMBL/GenBank/DDBJ whole genome shotgun (WGS) entry which is preliminary data.</text>
</comment>
<protein>
    <submittedName>
        <fullName evidence="2">DUF1127 domain-containing protein</fullName>
    </submittedName>
</protein>
<dbReference type="Pfam" id="PF06568">
    <property type="entry name" value="YjiS-like"/>
    <property type="match status" value="1"/>
</dbReference>
<feature type="domain" description="YjiS-like" evidence="1">
    <location>
        <begin position="32"/>
        <end position="66"/>
    </location>
</feature>
<dbReference type="InterPro" id="IPR009506">
    <property type="entry name" value="YjiS-like"/>
</dbReference>
<sequence length="100" mass="10821">MATLASLSSASSSRFAAPRAANAVVRLVKGVHAMWKAMRNRRQIYRLGEMSDFELADIGLTRTDLYVAVTGPLGIDPTTTLGTIAYSRIHSVEEGARRVA</sequence>
<evidence type="ECO:0000259" key="1">
    <source>
        <dbReference type="Pfam" id="PF06568"/>
    </source>
</evidence>
<reference evidence="2 3" key="1">
    <citation type="submission" date="2022-06" db="EMBL/GenBank/DDBJ databases">
        <title>Mesorhizobium sp. strain RP14 Genome sequencing and assembly.</title>
        <authorList>
            <person name="Kim I."/>
        </authorList>
    </citation>
    <scope>NUCLEOTIDE SEQUENCE [LARGE SCALE GENOMIC DNA]</scope>
    <source>
        <strain evidence="3">RP14(2022)</strain>
    </source>
</reference>
<proteinExistence type="predicted"/>
<evidence type="ECO:0000313" key="2">
    <source>
        <dbReference type="EMBL" id="MCO6048433.1"/>
    </source>
</evidence>
<name>A0ABT1C1B4_9HYPH</name>